<dbReference type="Pfam" id="PF13400">
    <property type="entry name" value="Tad"/>
    <property type="match status" value="1"/>
</dbReference>
<accession>A0ABQ4SU50</accession>
<reference evidence="2" key="2">
    <citation type="submission" date="2021-08" db="EMBL/GenBank/DDBJ databases">
        <authorList>
            <person name="Tani A."/>
            <person name="Ola A."/>
            <person name="Ogura Y."/>
            <person name="Katsura K."/>
            <person name="Hayashi T."/>
        </authorList>
    </citation>
    <scope>NUCLEOTIDE SEQUENCE</scope>
    <source>
        <strain evidence="2">LMG 23639</strain>
    </source>
</reference>
<gene>
    <name evidence="2" type="ORF">AOPFMNJM_0688</name>
</gene>
<keyword evidence="3" id="KW-1185">Reference proteome</keyword>
<proteinExistence type="predicted"/>
<sequence>MSAVRRFRGDRRGSVAVMTALGATVLLGAAAIGVDLGMLHQASRKAQGAADVAALVAATEIGAAEDRARRSLADNGYGTSAVRIESGRYEANATLAPEARFRAADTPANAVRIDLSTTARTYFARALGLPAEVGIRARGTAARAQFAAFHVGSGLAALDGGIANAVLGALLDTRLSLRAMDYDALLSTRVDAFRFLDALDARLNLKAGSYAEVLGARASVGQVLSALQVAVAGEARAGVALAALSAALPGAGASLPVGRILDLGDAAALSPARGSRGPEMSLMDLVAATASVANGQRQISVDLGATVPGLTSTRLTLAIGERRQNSGWVQPGTPNATLRTAQTRLLIEAGLAAPLGLADLNLSLYAEAASAQASLRSVTCPWTSPSQRQVSVDAQTGVLTLALADVSRSALRAAGAGPDLSQPSEILRAPGLSIRAAGRTSLGGSYARTLTFGDDDITRHRVQSVSASGLVGSATAGLMRDATFDINGIGLSPLLRPALATTLAAAAPVLDQLLDSTLRTLGIRVGLAEVGVDGTRCDQAVLVQ</sequence>
<evidence type="ECO:0000313" key="3">
    <source>
        <dbReference type="Proteomes" id="UP001055102"/>
    </source>
</evidence>
<evidence type="ECO:0000313" key="2">
    <source>
        <dbReference type="EMBL" id="GJE05388.1"/>
    </source>
</evidence>
<dbReference type="RefSeq" id="WP_238274073.1">
    <property type="nucleotide sequence ID" value="NZ_BPQR01000010.1"/>
</dbReference>
<name>A0ABQ4SU50_9HYPH</name>
<dbReference type="EMBL" id="BPQR01000010">
    <property type="protein sequence ID" value="GJE05388.1"/>
    <property type="molecule type" value="Genomic_DNA"/>
</dbReference>
<dbReference type="Proteomes" id="UP001055102">
    <property type="component" value="Unassembled WGS sequence"/>
</dbReference>
<evidence type="ECO:0000259" key="1">
    <source>
        <dbReference type="Pfam" id="PF13400"/>
    </source>
</evidence>
<comment type="caution">
    <text evidence="2">The sequence shown here is derived from an EMBL/GenBank/DDBJ whole genome shotgun (WGS) entry which is preliminary data.</text>
</comment>
<feature type="domain" description="Putative Flp pilus-assembly TadG-like N-terminal" evidence="1">
    <location>
        <begin position="13"/>
        <end position="59"/>
    </location>
</feature>
<protein>
    <recommendedName>
        <fullName evidence="1">Putative Flp pilus-assembly TadG-like N-terminal domain-containing protein</fullName>
    </recommendedName>
</protein>
<dbReference type="InterPro" id="IPR028087">
    <property type="entry name" value="Tad_N"/>
</dbReference>
<organism evidence="2 3">
    <name type="scientific">Methylobacterium jeotgali</name>
    <dbReference type="NCBI Taxonomy" id="381630"/>
    <lineage>
        <taxon>Bacteria</taxon>
        <taxon>Pseudomonadati</taxon>
        <taxon>Pseudomonadota</taxon>
        <taxon>Alphaproteobacteria</taxon>
        <taxon>Hyphomicrobiales</taxon>
        <taxon>Methylobacteriaceae</taxon>
        <taxon>Methylobacterium</taxon>
    </lineage>
</organism>
<reference evidence="2" key="1">
    <citation type="journal article" date="2021" name="Front. Microbiol.">
        <title>Comprehensive Comparative Genomics and Phenotyping of Methylobacterium Species.</title>
        <authorList>
            <person name="Alessa O."/>
            <person name="Ogura Y."/>
            <person name="Fujitani Y."/>
            <person name="Takami H."/>
            <person name="Hayashi T."/>
            <person name="Sahin N."/>
            <person name="Tani A."/>
        </authorList>
    </citation>
    <scope>NUCLEOTIDE SEQUENCE</scope>
    <source>
        <strain evidence="2">LMG 23639</strain>
    </source>
</reference>